<evidence type="ECO:0000313" key="2">
    <source>
        <dbReference type="EMBL" id="SMX34341.1"/>
    </source>
</evidence>
<evidence type="ECO:0000259" key="1">
    <source>
        <dbReference type="Pfam" id="PF09361"/>
    </source>
</evidence>
<dbReference type="EMBL" id="FXYE01000001">
    <property type="protein sequence ID" value="SMX34341.1"/>
    <property type="molecule type" value="Genomic_DNA"/>
</dbReference>
<dbReference type="Proteomes" id="UP000202922">
    <property type="component" value="Unassembled WGS sequence"/>
</dbReference>
<accession>A0A238JUL2</accession>
<evidence type="ECO:0000313" key="3">
    <source>
        <dbReference type="Proteomes" id="UP000202922"/>
    </source>
</evidence>
<feature type="domain" description="Phasin" evidence="1">
    <location>
        <begin position="19"/>
        <end position="112"/>
    </location>
</feature>
<name>A0A238JUL2_9RHOB</name>
<gene>
    <name evidence="2" type="ORF">COL8621_01261</name>
</gene>
<reference evidence="3" key="1">
    <citation type="submission" date="2017-05" db="EMBL/GenBank/DDBJ databases">
        <authorList>
            <person name="Rodrigo-Torres L."/>
            <person name="Arahal R. D."/>
            <person name="Lucena T."/>
        </authorList>
    </citation>
    <scope>NUCLEOTIDE SEQUENCE [LARGE SCALE GENOMIC DNA]</scope>
    <source>
        <strain evidence="3">CECT 8621</strain>
    </source>
</reference>
<protein>
    <submittedName>
        <fullName evidence="2">Phasin protein</fullName>
    </submittedName>
</protein>
<dbReference type="AlphaFoldDB" id="A0A238JUL2"/>
<proteinExistence type="predicted"/>
<dbReference type="InterPro" id="IPR018968">
    <property type="entry name" value="Phasin"/>
</dbReference>
<keyword evidence="3" id="KW-1185">Reference proteome</keyword>
<sequence>MAQTTTTTTDGKSPVSTLATAQAEGAGMITAFNTAMMQAMARYGTEFTEFVSKRLQEDMKTQHEILGCRDIGKLGDIQATFVKTAMDQYSAETGKLLQMSNEIMDEAFKRAKS</sequence>
<dbReference type="Pfam" id="PF09361">
    <property type="entry name" value="Phasin_2"/>
    <property type="match status" value="1"/>
</dbReference>
<organism evidence="2 3">
    <name type="scientific">Actibacterium lipolyticum</name>
    <dbReference type="NCBI Taxonomy" id="1524263"/>
    <lineage>
        <taxon>Bacteria</taxon>
        <taxon>Pseudomonadati</taxon>
        <taxon>Pseudomonadota</taxon>
        <taxon>Alphaproteobacteria</taxon>
        <taxon>Rhodobacterales</taxon>
        <taxon>Roseobacteraceae</taxon>
        <taxon>Actibacterium</taxon>
    </lineage>
</organism>
<dbReference type="OrthoDB" id="7865588at2"/>
<dbReference type="RefSeq" id="WP_093966399.1">
    <property type="nucleotide sequence ID" value="NZ_FXYE01000001.1"/>
</dbReference>